<evidence type="ECO:0000313" key="3">
    <source>
        <dbReference type="Proteomes" id="UP000018296"/>
    </source>
</evidence>
<dbReference type="STRING" id="1395513.P343_08635"/>
<keyword evidence="1" id="KW-0472">Membrane</keyword>
<organism evidence="2 3">
    <name type="scientific">Sporolactobacillus laevolacticus DSM 442</name>
    <dbReference type="NCBI Taxonomy" id="1395513"/>
    <lineage>
        <taxon>Bacteria</taxon>
        <taxon>Bacillati</taxon>
        <taxon>Bacillota</taxon>
        <taxon>Bacilli</taxon>
        <taxon>Bacillales</taxon>
        <taxon>Sporolactobacillaceae</taxon>
        <taxon>Sporolactobacillus</taxon>
    </lineage>
</organism>
<keyword evidence="1" id="KW-1133">Transmembrane helix</keyword>
<dbReference type="AlphaFoldDB" id="V6IZK8"/>
<dbReference type="Proteomes" id="UP000018296">
    <property type="component" value="Unassembled WGS sequence"/>
</dbReference>
<keyword evidence="1" id="KW-0812">Transmembrane</keyword>
<dbReference type="PATRIC" id="fig|1395513.3.peg.1748"/>
<proteinExistence type="predicted"/>
<dbReference type="EMBL" id="AWTC01000006">
    <property type="protein sequence ID" value="EST12261.1"/>
    <property type="molecule type" value="Genomic_DNA"/>
</dbReference>
<feature type="transmembrane region" description="Helical" evidence="1">
    <location>
        <begin position="6"/>
        <end position="27"/>
    </location>
</feature>
<reference evidence="2 3" key="1">
    <citation type="journal article" date="2013" name="Genome Announc.">
        <title>Genome Sequence of Sporolactobacillus laevolacticus DSM442, an Efficient Polymer-Grade D-Lactate Producer from Agricultural Waste Cottonseed as a Nitrogen Source.</title>
        <authorList>
            <person name="Wang H."/>
            <person name="Wang L."/>
            <person name="Ju J."/>
            <person name="Yu B."/>
            <person name="Ma Y."/>
        </authorList>
    </citation>
    <scope>NUCLEOTIDE SEQUENCE [LARGE SCALE GENOMIC DNA]</scope>
    <source>
        <strain evidence="2 3">DSM 442</strain>
    </source>
</reference>
<accession>V6IZK8</accession>
<feature type="transmembrane region" description="Helical" evidence="1">
    <location>
        <begin position="39"/>
        <end position="56"/>
    </location>
</feature>
<evidence type="ECO:0000256" key="1">
    <source>
        <dbReference type="SAM" id="Phobius"/>
    </source>
</evidence>
<sequence length="61" mass="7292">MKLFKYSLFAIIILTGIYMICDFLFGLEQSYPQSLWIRLPKLLFFVSVFIYVISFSKNRNN</sequence>
<protein>
    <submittedName>
        <fullName evidence="2">Uncharacterized protein</fullName>
    </submittedName>
</protein>
<comment type="caution">
    <text evidence="2">The sequence shown here is derived from an EMBL/GenBank/DDBJ whole genome shotgun (WGS) entry which is preliminary data.</text>
</comment>
<dbReference type="RefSeq" id="WP_023509990.1">
    <property type="nucleotide sequence ID" value="NZ_AWTC01000006.1"/>
</dbReference>
<keyword evidence="3" id="KW-1185">Reference proteome</keyword>
<gene>
    <name evidence="2" type="ORF">P343_08635</name>
</gene>
<evidence type="ECO:0000313" key="2">
    <source>
        <dbReference type="EMBL" id="EST12261.1"/>
    </source>
</evidence>
<name>V6IZK8_9BACL</name>